<dbReference type="InterPro" id="IPR053737">
    <property type="entry name" value="Type_II_TA_Toxin"/>
</dbReference>
<dbReference type="InterPro" id="IPR003812">
    <property type="entry name" value="Fido"/>
</dbReference>
<dbReference type="Pfam" id="PF02661">
    <property type="entry name" value="Fic"/>
    <property type="match status" value="1"/>
</dbReference>
<keyword evidence="1" id="KW-0175">Coiled coil</keyword>
<dbReference type="Pfam" id="PF13310">
    <property type="entry name" value="Virulence_RhuM"/>
    <property type="match status" value="1"/>
</dbReference>
<feature type="coiled-coil region" evidence="1">
    <location>
        <begin position="122"/>
        <end position="149"/>
    </location>
</feature>
<feature type="domain" description="Fido" evidence="2">
    <location>
        <begin position="215"/>
        <end position="268"/>
    </location>
</feature>
<dbReference type="Proteomes" id="UP000219335">
    <property type="component" value="Unassembled WGS sequence"/>
</dbReference>
<name>A0A286AGP3_9PROT</name>
<gene>
    <name evidence="3" type="ORF">SAMN06297164_3158</name>
</gene>
<evidence type="ECO:0000256" key="1">
    <source>
        <dbReference type="SAM" id="Coils"/>
    </source>
</evidence>
<proteinExistence type="predicted"/>
<reference evidence="3 4" key="1">
    <citation type="submission" date="2017-09" db="EMBL/GenBank/DDBJ databases">
        <authorList>
            <person name="Ehlers B."/>
            <person name="Leendertz F.H."/>
        </authorList>
    </citation>
    <scope>NUCLEOTIDE SEQUENCE [LARGE SCALE GENOMIC DNA]</scope>
    <source>
        <strain evidence="3 4">Nm42</strain>
    </source>
</reference>
<dbReference type="Gene3D" id="1.20.120.1870">
    <property type="entry name" value="Fic/DOC protein, Fido domain"/>
    <property type="match status" value="1"/>
</dbReference>
<dbReference type="AlphaFoldDB" id="A0A286AGP3"/>
<sequence>MNTRDQITIYQSADGSVQLEVTLDQDTVWLTQRQLSSLFDKDVRTINEHIRNVLAEQELTAEATIRKFRIVQQEGERKVSREIEHYNLDMIISVGYRVNSKKGTQFRIWASNILKRYLVQGYALNEQKLQEQQQKLADLKQAIALSSRLFQQQDLTVSESQGILSILEQYSHALTVLDDYDHQRLQVIGIQQTGPRRISYDEAIQQIRLWREQEKLSGLFGNEKDDSFKSSLETIYQTFGGTELYPSIEEKAANLLYFIVKNHSFSDGKNALPPRCWSGFWRVMIIYLTLMEKSALPIMPWLRLRY</sequence>
<protein>
    <submittedName>
        <fullName evidence="3">Virulence protein RhuM family protein</fullName>
    </submittedName>
</protein>
<evidence type="ECO:0000313" key="3">
    <source>
        <dbReference type="EMBL" id="SOD21075.1"/>
    </source>
</evidence>
<evidence type="ECO:0000259" key="2">
    <source>
        <dbReference type="Pfam" id="PF02661"/>
    </source>
</evidence>
<dbReference type="PANTHER" id="PTHR35810">
    <property type="entry name" value="CYTOPLASMIC PROTEIN-RELATED"/>
    <property type="match status" value="1"/>
</dbReference>
<evidence type="ECO:0000313" key="4">
    <source>
        <dbReference type="Proteomes" id="UP000219335"/>
    </source>
</evidence>
<dbReference type="EMBL" id="OCMU01000002">
    <property type="protein sequence ID" value="SOD21075.1"/>
    <property type="molecule type" value="Genomic_DNA"/>
</dbReference>
<dbReference type="RefSeq" id="WP_255252045.1">
    <property type="nucleotide sequence ID" value="NZ_OCMU01000002.1"/>
</dbReference>
<dbReference type="InterPro" id="IPR011204">
    <property type="entry name" value="Virulence_RhuM-like"/>
</dbReference>
<accession>A0A286AGP3</accession>
<dbReference type="PANTHER" id="PTHR35810:SF1">
    <property type="entry name" value="CYTOPLASMIC PROTEIN"/>
    <property type="match status" value="1"/>
</dbReference>
<organism evidence="3 4">
    <name type="scientific">Nitrosomonas ureae</name>
    <dbReference type="NCBI Taxonomy" id="44577"/>
    <lineage>
        <taxon>Bacteria</taxon>
        <taxon>Pseudomonadati</taxon>
        <taxon>Pseudomonadota</taxon>
        <taxon>Betaproteobacteria</taxon>
        <taxon>Nitrosomonadales</taxon>
        <taxon>Nitrosomonadaceae</taxon>
        <taxon>Nitrosomonas</taxon>
    </lineage>
</organism>